<protein>
    <submittedName>
        <fullName evidence="1">Uncharacterized protein</fullName>
    </submittedName>
</protein>
<gene>
    <name evidence="1" type="ORF">S12H4_55118</name>
</gene>
<dbReference type="AlphaFoldDB" id="X1VK91"/>
<name>X1VK91_9ZZZZ</name>
<reference evidence="1" key="1">
    <citation type="journal article" date="2014" name="Front. Microbiol.">
        <title>High frequency of phylogenetically diverse reductive dehalogenase-homologous genes in deep subseafloor sedimentary metagenomes.</title>
        <authorList>
            <person name="Kawai M."/>
            <person name="Futagami T."/>
            <person name="Toyoda A."/>
            <person name="Takaki Y."/>
            <person name="Nishi S."/>
            <person name="Hori S."/>
            <person name="Arai W."/>
            <person name="Tsubouchi T."/>
            <person name="Morono Y."/>
            <person name="Uchiyama I."/>
            <person name="Ito T."/>
            <person name="Fujiyama A."/>
            <person name="Inagaki F."/>
            <person name="Takami H."/>
        </authorList>
    </citation>
    <scope>NUCLEOTIDE SEQUENCE</scope>
    <source>
        <strain evidence="1">Expedition CK06-06</strain>
    </source>
</reference>
<dbReference type="EMBL" id="BARW01035322">
    <property type="protein sequence ID" value="GAJ19472.1"/>
    <property type="molecule type" value="Genomic_DNA"/>
</dbReference>
<organism evidence="1">
    <name type="scientific">marine sediment metagenome</name>
    <dbReference type="NCBI Taxonomy" id="412755"/>
    <lineage>
        <taxon>unclassified sequences</taxon>
        <taxon>metagenomes</taxon>
        <taxon>ecological metagenomes</taxon>
    </lineage>
</organism>
<accession>X1VK91</accession>
<sequence>YVILGIVTGLACIIPAIIAQRNYRKQEKSHE</sequence>
<proteinExistence type="predicted"/>
<feature type="non-terminal residue" evidence="1">
    <location>
        <position position="1"/>
    </location>
</feature>
<evidence type="ECO:0000313" key="1">
    <source>
        <dbReference type="EMBL" id="GAJ19472.1"/>
    </source>
</evidence>
<comment type="caution">
    <text evidence="1">The sequence shown here is derived from an EMBL/GenBank/DDBJ whole genome shotgun (WGS) entry which is preliminary data.</text>
</comment>